<dbReference type="AlphaFoldDB" id="A0A1A9VMJ1"/>
<name>A0A1A9VMJ1_GLOAU</name>
<accession>A0A1A9VMJ1</accession>
<feature type="chain" id="PRO_5008399496" evidence="1">
    <location>
        <begin position="22"/>
        <end position="121"/>
    </location>
</feature>
<dbReference type="Proteomes" id="UP000078200">
    <property type="component" value="Unassembled WGS sequence"/>
</dbReference>
<evidence type="ECO:0000313" key="2">
    <source>
        <dbReference type="EnsemblMetazoa" id="GAUT041713-PA"/>
    </source>
</evidence>
<evidence type="ECO:0000256" key="1">
    <source>
        <dbReference type="SAM" id="SignalP"/>
    </source>
</evidence>
<reference evidence="2" key="1">
    <citation type="submission" date="2020-05" db="UniProtKB">
        <authorList>
            <consortium name="EnsemblMetazoa"/>
        </authorList>
    </citation>
    <scope>IDENTIFICATION</scope>
    <source>
        <strain evidence="2">TTRI</strain>
    </source>
</reference>
<evidence type="ECO:0000313" key="3">
    <source>
        <dbReference type="Proteomes" id="UP000078200"/>
    </source>
</evidence>
<dbReference type="VEuPathDB" id="VectorBase:GAUT041713"/>
<proteinExistence type="predicted"/>
<protein>
    <submittedName>
        <fullName evidence="2">Uncharacterized protein</fullName>
    </submittedName>
</protein>
<dbReference type="EnsemblMetazoa" id="GAUT041713-RA">
    <property type="protein sequence ID" value="GAUT041713-PA"/>
    <property type="gene ID" value="GAUT041713"/>
</dbReference>
<organism evidence="2 3">
    <name type="scientific">Glossina austeni</name>
    <name type="common">Savannah tsetse fly</name>
    <dbReference type="NCBI Taxonomy" id="7395"/>
    <lineage>
        <taxon>Eukaryota</taxon>
        <taxon>Metazoa</taxon>
        <taxon>Ecdysozoa</taxon>
        <taxon>Arthropoda</taxon>
        <taxon>Hexapoda</taxon>
        <taxon>Insecta</taxon>
        <taxon>Pterygota</taxon>
        <taxon>Neoptera</taxon>
        <taxon>Endopterygota</taxon>
        <taxon>Diptera</taxon>
        <taxon>Brachycera</taxon>
        <taxon>Muscomorpha</taxon>
        <taxon>Hippoboscoidea</taxon>
        <taxon>Glossinidae</taxon>
        <taxon>Glossina</taxon>
    </lineage>
</organism>
<keyword evidence="3" id="KW-1185">Reference proteome</keyword>
<feature type="signal peptide" evidence="1">
    <location>
        <begin position="1"/>
        <end position="21"/>
    </location>
</feature>
<sequence>MLKRLPILLRGVLLTLDGTFSYHYGKRVIIVSWTYYTGSLFSFENTIALNLHESVCSSCVFSYNSKSIENSNMFWNKMHINTGIFIIFIKDPVTRVFRRPNALRYIGARNELKMEKNPRKR</sequence>
<keyword evidence="1" id="KW-0732">Signal</keyword>